<feature type="compositionally biased region" description="Polar residues" evidence="1">
    <location>
        <begin position="162"/>
        <end position="171"/>
    </location>
</feature>
<dbReference type="EMBL" id="KQ086256">
    <property type="protein sequence ID" value="KLO05899.1"/>
    <property type="molecule type" value="Genomic_DNA"/>
</dbReference>
<dbReference type="Proteomes" id="UP000053477">
    <property type="component" value="Unassembled WGS sequence"/>
</dbReference>
<proteinExistence type="predicted"/>
<reference evidence="2 3" key="1">
    <citation type="submission" date="2015-04" db="EMBL/GenBank/DDBJ databases">
        <title>Complete genome sequence of Schizopora paradoxa KUC8140, a cosmopolitan wood degrader in East Asia.</title>
        <authorList>
            <consortium name="DOE Joint Genome Institute"/>
            <person name="Min B."/>
            <person name="Park H."/>
            <person name="Jang Y."/>
            <person name="Kim J.-J."/>
            <person name="Kim K.H."/>
            <person name="Pangilinan J."/>
            <person name="Lipzen A."/>
            <person name="Riley R."/>
            <person name="Grigoriev I.V."/>
            <person name="Spatafora J.W."/>
            <person name="Choi I.-G."/>
        </authorList>
    </citation>
    <scope>NUCLEOTIDE SEQUENCE [LARGE SCALE GENOMIC DNA]</scope>
    <source>
        <strain evidence="2 3">KUC8140</strain>
    </source>
</reference>
<evidence type="ECO:0000313" key="3">
    <source>
        <dbReference type="Proteomes" id="UP000053477"/>
    </source>
</evidence>
<dbReference type="InParanoid" id="A0A0H2R2B2"/>
<organism evidence="2 3">
    <name type="scientific">Schizopora paradoxa</name>
    <dbReference type="NCBI Taxonomy" id="27342"/>
    <lineage>
        <taxon>Eukaryota</taxon>
        <taxon>Fungi</taxon>
        <taxon>Dikarya</taxon>
        <taxon>Basidiomycota</taxon>
        <taxon>Agaricomycotina</taxon>
        <taxon>Agaricomycetes</taxon>
        <taxon>Hymenochaetales</taxon>
        <taxon>Schizoporaceae</taxon>
        <taxon>Schizopora</taxon>
    </lineage>
</organism>
<sequence length="234" mass="25794">MGMTVTNPAQPSSFYESRQQRMPARRTEHVRSTGLIVSRSPPDWNILESIPRMAQRRNTAVPSSNTMVATKASLKGSERMKALTDILGKRKREIVDCKPSSLSPKAVNISPPRKLLKPISNIKPPDAPPPPKTKSGPRLKLETTAPTISSPTARKPKVVVSSRVTQSTDSTPTKHTGYVFDLKNAFNFQSKCAPVPPKSTTTVVHDDTLVVGTKSQEKLPSKLKFNWSEWGRKS</sequence>
<evidence type="ECO:0000256" key="1">
    <source>
        <dbReference type="SAM" id="MobiDB-lite"/>
    </source>
</evidence>
<protein>
    <submittedName>
        <fullName evidence="2">Uncharacterized protein</fullName>
    </submittedName>
</protein>
<evidence type="ECO:0000313" key="2">
    <source>
        <dbReference type="EMBL" id="KLO05899.1"/>
    </source>
</evidence>
<feature type="compositionally biased region" description="Polar residues" evidence="1">
    <location>
        <begin position="1"/>
        <end position="17"/>
    </location>
</feature>
<dbReference type="AlphaFoldDB" id="A0A0H2R2B2"/>
<feature type="region of interest" description="Disordered" evidence="1">
    <location>
        <begin position="105"/>
        <end position="171"/>
    </location>
</feature>
<gene>
    <name evidence="2" type="ORF">SCHPADRAFT_910702</name>
</gene>
<accession>A0A0H2R2B2</accession>
<name>A0A0H2R2B2_9AGAM</name>
<feature type="region of interest" description="Disordered" evidence="1">
    <location>
        <begin position="1"/>
        <end position="36"/>
    </location>
</feature>
<keyword evidence="3" id="KW-1185">Reference proteome</keyword>